<dbReference type="Gene3D" id="1.10.101.10">
    <property type="entry name" value="PGBD-like superfamily/PGBD"/>
    <property type="match status" value="1"/>
</dbReference>
<feature type="signal peptide" evidence="2">
    <location>
        <begin position="1"/>
        <end position="25"/>
    </location>
</feature>
<dbReference type="InterPro" id="IPR043504">
    <property type="entry name" value="Peptidase_S1_PA_chymotrypsin"/>
</dbReference>
<dbReference type="Pfam" id="PF13365">
    <property type="entry name" value="Trypsin_2"/>
    <property type="match status" value="1"/>
</dbReference>
<dbReference type="InterPro" id="IPR036366">
    <property type="entry name" value="PGBDSf"/>
</dbReference>
<proteinExistence type="predicted"/>
<dbReference type="PROSITE" id="PS51724">
    <property type="entry name" value="SPOR"/>
    <property type="match status" value="1"/>
</dbReference>
<dbReference type="GO" id="GO:0042834">
    <property type="term" value="F:peptidoglycan binding"/>
    <property type="evidence" value="ECO:0007669"/>
    <property type="project" value="InterPro"/>
</dbReference>
<evidence type="ECO:0000313" key="5">
    <source>
        <dbReference type="Proteomes" id="UP000478892"/>
    </source>
</evidence>
<gene>
    <name evidence="4" type="ORF">GO984_12955</name>
</gene>
<sequence>MKTFFASMALTLMALAATLPKAATAQQVSPDSVWIQVAAHASLTEAQGRASSLAAQLPDVSGYALGGGWYGVVLGPYSRADAERALQVYRREGNIPRDSFIAFGRNLGQQFWPQGATSANVGVTTLPATIATETAQVDTSTAQPVPTPQVPDETPAQARRSERALTADERKALQIALKAAGFYNSAIDGSFGRGTRASMNDWQAANGYELTGILTTRQRQALLDEYNAPLISVGMAEMTNASAGISMQIPAREVGFSRYEPPFAHFDAKGDIGARVLLISQPGDQRTLFGLYDILQTLEIVPLVGPRERGNDSFTIEGRGNGIVSFTQASLKNGEIKGFTLIWPAGDENRRSRVLTEMQSSFARLDGVLDPAAGGDAQQSIDLLAGLQIRQPRMSRSGFYVDAQGTVLTTSDVVANCTRLTLDHDYPAELQHNDAANGLAVLRPTTPLAPMALAEFSASTPRLQSEVAVSGFSYEGLLGAPSLTWGTLADIKSLDGNSGVARLELPAQPGDVGGPVLDGTGAVLGMLLPQKIGAQQLPQGVSFAANAEAIRLTLSEAGVTASDRGADATTLSNAAMNRVVNGMTVLVSCWN</sequence>
<dbReference type="Gene3D" id="2.40.10.10">
    <property type="entry name" value="Trypsin-like serine proteases"/>
    <property type="match status" value="2"/>
</dbReference>
<feature type="domain" description="SPOR" evidence="3">
    <location>
        <begin position="27"/>
        <end position="104"/>
    </location>
</feature>
<feature type="chain" id="PRO_5026701463" evidence="2">
    <location>
        <begin position="26"/>
        <end position="591"/>
    </location>
</feature>
<dbReference type="RefSeq" id="WP_157022939.1">
    <property type="nucleotide sequence ID" value="NZ_WQLV01000007.1"/>
</dbReference>
<dbReference type="Proteomes" id="UP000478892">
    <property type="component" value="Unassembled WGS sequence"/>
</dbReference>
<dbReference type="SUPFAM" id="SSF110997">
    <property type="entry name" value="Sporulation related repeat"/>
    <property type="match status" value="1"/>
</dbReference>
<dbReference type="AlphaFoldDB" id="A0A6L6WGX2"/>
<evidence type="ECO:0000256" key="2">
    <source>
        <dbReference type="SAM" id="SignalP"/>
    </source>
</evidence>
<dbReference type="InterPro" id="IPR036365">
    <property type="entry name" value="PGBD-like_sf"/>
</dbReference>
<dbReference type="SUPFAM" id="SSF50494">
    <property type="entry name" value="Trypsin-like serine proteases"/>
    <property type="match status" value="1"/>
</dbReference>
<comment type="caution">
    <text evidence="4">The sequence shown here is derived from an EMBL/GenBank/DDBJ whole genome shotgun (WGS) entry which is preliminary data.</text>
</comment>
<protein>
    <submittedName>
        <fullName evidence="4">Peptidoglycan-binding protein</fullName>
    </submittedName>
</protein>
<dbReference type="InterPro" id="IPR002477">
    <property type="entry name" value="Peptidoglycan-bd-like"/>
</dbReference>
<dbReference type="EMBL" id="WQLV01000007">
    <property type="protein sequence ID" value="MVO16720.1"/>
    <property type="molecule type" value="Genomic_DNA"/>
</dbReference>
<keyword evidence="5" id="KW-1185">Reference proteome</keyword>
<dbReference type="Pfam" id="PF01471">
    <property type="entry name" value="PG_binding_1"/>
    <property type="match status" value="1"/>
</dbReference>
<feature type="compositionally biased region" description="Polar residues" evidence="1">
    <location>
        <begin position="135"/>
        <end position="144"/>
    </location>
</feature>
<organism evidence="4 5">
    <name type="scientific">Parasedimentitalea huanghaiensis</name>
    <dbReference type="NCBI Taxonomy" id="2682100"/>
    <lineage>
        <taxon>Bacteria</taxon>
        <taxon>Pseudomonadati</taxon>
        <taxon>Pseudomonadota</taxon>
        <taxon>Alphaproteobacteria</taxon>
        <taxon>Rhodobacterales</taxon>
        <taxon>Paracoccaceae</taxon>
        <taxon>Parasedimentitalea</taxon>
    </lineage>
</organism>
<reference evidence="4 5" key="1">
    <citation type="submission" date="2019-12" db="EMBL/GenBank/DDBJ databases">
        <authorList>
            <person name="Zhang Y.-J."/>
        </authorList>
    </citation>
    <scope>NUCLEOTIDE SEQUENCE [LARGE SCALE GENOMIC DNA]</scope>
    <source>
        <strain evidence="4 5">CY05</strain>
    </source>
</reference>
<accession>A0A6L6WGX2</accession>
<dbReference type="InterPro" id="IPR009003">
    <property type="entry name" value="Peptidase_S1_PA"/>
</dbReference>
<name>A0A6L6WGX2_9RHOB</name>
<feature type="region of interest" description="Disordered" evidence="1">
    <location>
        <begin position="135"/>
        <end position="157"/>
    </location>
</feature>
<evidence type="ECO:0000313" key="4">
    <source>
        <dbReference type="EMBL" id="MVO16720.1"/>
    </source>
</evidence>
<dbReference type="SUPFAM" id="SSF47090">
    <property type="entry name" value="PGBD-like"/>
    <property type="match status" value="1"/>
</dbReference>
<dbReference type="InterPro" id="IPR036680">
    <property type="entry name" value="SPOR-like_sf"/>
</dbReference>
<dbReference type="Gene3D" id="3.30.70.1070">
    <property type="entry name" value="Sporulation related repeat"/>
    <property type="match status" value="1"/>
</dbReference>
<evidence type="ECO:0000256" key="1">
    <source>
        <dbReference type="SAM" id="MobiDB-lite"/>
    </source>
</evidence>
<keyword evidence="2" id="KW-0732">Signal</keyword>
<evidence type="ECO:0000259" key="3">
    <source>
        <dbReference type="PROSITE" id="PS51724"/>
    </source>
</evidence>
<dbReference type="Pfam" id="PF05036">
    <property type="entry name" value="SPOR"/>
    <property type="match status" value="1"/>
</dbReference>
<dbReference type="InterPro" id="IPR007730">
    <property type="entry name" value="SPOR-like_dom"/>
</dbReference>